<evidence type="ECO:0000313" key="2">
    <source>
        <dbReference type="EMBL" id="GMT28039.1"/>
    </source>
</evidence>
<name>A0AAV5W7T6_9BILA</name>
<dbReference type="PANTHER" id="PTHR31449:SF3">
    <property type="entry name" value="UPF0598 PROTEIN C8ORF82"/>
    <property type="match status" value="1"/>
</dbReference>
<organism evidence="2 3">
    <name type="scientific">Pristionchus fissidentatus</name>
    <dbReference type="NCBI Taxonomy" id="1538716"/>
    <lineage>
        <taxon>Eukaryota</taxon>
        <taxon>Metazoa</taxon>
        <taxon>Ecdysozoa</taxon>
        <taxon>Nematoda</taxon>
        <taxon>Chromadorea</taxon>
        <taxon>Rhabditida</taxon>
        <taxon>Rhabditina</taxon>
        <taxon>Diplogasteromorpha</taxon>
        <taxon>Diplogasteroidea</taxon>
        <taxon>Neodiplogasteridae</taxon>
        <taxon>Pristionchus</taxon>
    </lineage>
</organism>
<dbReference type="AlphaFoldDB" id="A0AAV5W7T6"/>
<accession>A0AAV5W7T6</accession>
<protein>
    <submittedName>
        <fullName evidence="2">Uncharacterized protein</fullName>
    </submittedName>
</protein>
<keyword evidence="3" id="KW-1185">Reference proteome</keyword>
<reference evidence="2" key="1">
    <citation type="submission" date="2023-10" db="EMBL/GenBank/DDBJ databases">
        <title>Genome assembly of Pristionchus species.</title>
        <authorList>
            <person name="Yoshida K."/>
            <person name="Sommer R.J."/>
        </authorList>
    </citation>
    <scope>NUCLEOTIDE SEQUENCE</scope>
    <source>
        <strain evidence="2">RS5133</strain>
    </source>
</reference>
<feature type="non-terminal residue" evidence="2">
    <location>
        <position position="1"/>
    </location>
</feature>
<proteinExistence type="inferred from homology"/>
<comment type="caution">
    <text evidence="2">The sequence shown here is derived from an EMBL/GenBank/DDBJ whole genome shotgun (WGS) entry which is preliminary data.</text>
</comment>
<comment type="similarity">
    <text evidence="1">Belongs to the UPF0598 family.</text>
</comment>
<sequence length="183" mass="21195">KVDGEMRQSIRLLTGGIRYVQGASVEGTREYFYYVSHEGRLFLDDTKHKNFTSSYKDVAFLNFFYRMLKTNETGKWNEFPFMSRCGVERNFLRCDDRPLVFTRLTMNGSEGRLKLGESSIEIPFEPSSLSVGSNGRLYHPSRLQLGLLTSKLADELFPLCRFDENARAVEINWKGEKYPISYV</sequence>
<dbReference type="PANTHER" id="PTHR31449">
    <property type="entry name" value="UPF0598 PROTEIN C8ORF82"/>
    <property type="match status" value="1"/>
</dbReference>
<gene>
    <name evidence="2" type="ORF">PFISCL1PPCAC_19336</name>
</gene>
<evidence type="ECO:0000256" key="1">
    <source>
        <dbReference type="ARBA" id="ARBA00006322"/>
    </source>
</evidence>
<dbReference type="Proteomes" id="UP001432322">
    <property type="component" value="Unassembled WGS sequence"/>
</dbReference>
<dbReference type="EMBL" id="BTSY01000005">
    <property type="protein sequence ID" value="GMT28039.1"/>
    <property type="molecule type" value="Genomic_DNA"/>
</dbReference>
<dbReference type="Pfam" id="PF14956">
    <property type="entry name" value="DUF4505"/>
    <property type="match status" value="1"/>
</dbReference>
<dbReference type="InterPro" id="IPR028108">
    <property type="entry name" value="DUF4505"/>
</dbReference>
<evidence type="ECO:0000313" key="3">
    <source>
        <dbReference type="Proteomes" id="UP001432322"/>
    </source>
</evidence>